<feature type="transmembrane region" description="Helical" evidence="7">
    <location>
        <begin position="249"/>
        <end position="268"/>
    </location>
</feature>
<evidence type="ECO:0000256" key="5">
    <source>
        <dbReference type="ARBA" id="ARBA00022989"/>
    </source>
</evidence>
<dbReference type="InterPro" id="IPR020846">
    <property type="entry name" value="MFS_dom"/>
</dbReference>
<feature type="transmembrane region" description="Helical" evidence="7">
    <location>
        <begin position="144"/>
        <end position="162"/>
    </location>
</feature>
<dbReference type="SUPFAM" id="SSF103473">
    <property type="entry name" value="MFS general substrate transporter"/>
    <property type="match status" value="1"/>
</dbReference>
<protein>
    <submittedName>
        <fullName evidence="9">MFS transporter</fullName>
    </submittedName>
</protein>
<feature type="transmembrane region" description="Helical" evidence="7">
    <location>
        <begin position="51"/>
        <end position="72"/>
    </location>
</feature>
<keyword evidence="5 7" id="KW-1133">Transmembrane helix</keyword>
<feature type="transmembrane region" description="Helical" evidence="7">
    <location>
        <begin position="15"/>
        <end position="39"/>
    </location>
</feature>
<dbReference type="InterPro" id="IPR005829">
    <property type="entry name" value="Sugar_transporter_CS"/>
</dbReference>
<evidence type="ECO:0000256" key="7">
    <source>
        <dbReference type="SAM" id="Phobius"/>
    </source>
</evidence>
<comment type="caution">
    <text evidence="9">The sequence shown here is derived from an EMBL/GenBank/DDBJ whole genome shotgun (WGS) entry which is preliminary data.</text>
</comment>
<evidence type="ECO:0000259" key="8">
    <source>
        <dbReference type="PROSITE" id="PS50850"/>
    </source>
</evidence>
<evidence type="ECO:0000256" key="6">
    <source>
        <dbReference type="ARBA" id="ARBA00023136"/>
    </source>
</evidence>
<evidence type="ECO:0000256" key="1">
    <source>
        <dbReference type="ARBA" id="ARBA00004651"/>
    </source>
</evidence>
<evidence type="ECO:0000313" key="9">
    <source>
        <dbReference type="EMBL" id="MFC0623409.1"/>
    </source>
</evidence>
<feature type="domain" description="Major facilitator superfamily (MFS) profile" evidence="8">
    <location>
        <begin position="15"/>
        <end position="390"/>
    </location>
</feature>
<dbReference type="PANTHER" id="PTHR23517">
    <property type="entry name" value="RESISTANCE PROTEIN MDTM, PUTATIVE-RELATED-RELATED"/>
    <property type="match status" value="1"/>
</dbReference>
<comment type="subcellular location">
    <subcellularLocation>
        <location evidence="1">Cell membrane</location>
        <topology evidence="1">Multi-pass membrane protein</topology>
    </subcellularLocation>
</comment>
<keyword evidence="4 7" id="KW-0812">Transmembrane</keyword>
<feature type="transmembrane region" description="Helical" evidence="7">
    <location>
        <begin position="168"/>
        <end position="188"/>
    </location>
</feature>
<feature type="transmembrane region" description="Helical" evidence="7">
    <location>
        <begin position="367"/>
        <end position="385"/>
    </location>
</feature>
<evidence type="ECO:0000313" key="10">
    <source>
        <dbReference type="Proteomes" id="UP001589890"/>
    </source>
</evidence>
<evidence type="ECO:0000256" key="2">
    <source>
        <dbReference type="ARBA" id="ARBA00022448"/>
    </source>
</evidence>
<evidence type="ECO:0000256" key="3">
    <source>
        <dbReference type="ARBA" id="ARBA00022475"/>
    </source>
</evidence>
<feature type="transmembrane region" description="Helical" evidence="7">
    <location>
        <begin position="280"/>
        <end position="302"/>
    </location>
</feature>
<keyword evidence="3" id="KW-1003">Cell membrane</keyword>
<feature type="transmembrane region" description="Helical" evidence="7">
    <location>
        <begin position="84"/>
        <end position="103"/>
    </location>
</feature>
<gene>
    <name evidence="9" type="ORF">ACFFGN_05005</name>
</gene>
<keyword evidence="10" id="KW-1185">Reference proteome</keyword>
<dbReference type="InterPro" id="IPR011701">
    <property type="entry name" value="MFS"/>
</dbReference>
<name>A0ABV6QFI7_9ACTN</name>
<feature type="transmembrane region" description="Helical" evidence="7">
    <location>
        <begin position="109"/>
        <end position="132"/>
    </location>
</feature>
<proteinExistence type="predicted"/>
<dbReference type="PROSITE" id="PS00216">
    <property type="entry name" value="SUGAR_TRANSPORT_1"/>
    <property type="match status" value="1"/>
</dbReference>
<dbReference type="InterPro" id="IPR050171">
    <property type="entry name" value="MFS_Transporters"/>
</dbReference>
<accession>A0ABV6QFI7</accession>
<keyword evidence="6 7" id="KW-0472">Membrane</keyword>
<dbReference type="Proteomes" id="UP001589890">
    <property type="component" value="Unassembled WGS sequence"/>
</dbReference>
<keyword evidence="2" id="KW-0813">Transport</keyword>
<dbReference type="RefSeq" id="WP_380044109.1">
    <property type="nucleotide sequence ID" value="NZ_JBHLTC010000005.1"/>
</dbReference>
<evidence type="ECO:0000256" key="4">
    <source>
        <dbReference type="ARBA" id="ARBA00022692"/>
    </source>
</evidence>
<dbReference type="PROSITE" id="PS50850">
    <property type="entry name" value="MFS"/>
    <property type="match status" value="1"/>
</dbReference>
<dbReference type="Gene3D" id="1.20.1250.20">
    <property type="entry name" value="MFS general substrate transporter like domains"/>
    <property type="match status" value="1"/>
</dbReference>
<dbReference type="InterPro" id="IPR036259">
    <property type="entry name" value="MFS_trans_sf"/>
</dbReference>
<feature type="transmembrane region" description="Helical" evidence="7">
    <location>
        <begin position="209"/>
        <end position="229"/>
    </location>
</feature>
<dbReference type="PANTHER" id="PTHR23517:SF2">
    <property type="entry name" value="MULTIDRUG RESISTANCE PROTEIN MDTH"/>
    <property type="match status" value="1"/>
</dbReference>
<dbReference type="EMBL" id="JBHLTC010000005">
    <property type="protein sequence ID" value="MFC0623409.1"/>
    <property type="molecule type" value="Genomic_DNA"/>
</dbReference>
<reference evidence="9 10" key="1">
    <citation type="submission" date="2024-09" db="EMBL/GenBank/DDBJ databases">
        <authorList>
            <person name="Sun Q."/>
            <person name="Mori K."/>
        </authorList>
    </citation>
    <scope>NUCLEOTIDE SEQUENCE [LARGE SCALE GENOMIC DNA]</scope>
    <source>
        <strain evidence="9 10">CGMCC 1.15906</strain>
    </source>
</reference>
<organism evidence="9 10">
    <name type="scientific">Kribbella deserti</name>
    <dbReference type="NCBI Taxonomy" id="1926257"/>
    <lineage>
        <taxon>Bacteria</taxon>
        <taxon>Bacillati</taxon>
        <taxon>Actinomycetota</taxon>
        <taxon>Actinomycetes</taxon>
        <taxon>Propionibacteriales</taxon>
        <taxon>Kribbellaceae</taxon>
        <taxon>Kribbella</taxon>
    </lineage>
</organism>
<dbReference type="Pfam" id="PF07690">
    <property type="entry name" value="MFS_1"/>
    <property type="match status" value="1"/>
</dbReference>
<sequence length="409" mass="43473">MRRRWSAVAGGLPRVFWYLWSITLIGNIASFVLIFITFYLHSERGFAPAQIGLALALAGGGCVVGSFGGGVLADRWGRRRTAVAGYLVSSAALAGAGLSTSLVSIMTFLVVMGAGTVASGIAGSAILSDVVAVEDRPRAYSINYWAINVGTSIAALLAPVAMKAGFAVIFVVDAIGFLVLAAFMWFLVPDTRADSPVEQVAPAGAVRFILRDRQFLLFVALFFGFQLIFKQSNAGLPLAVQRDGLDAQAYGWIYAINTLLIVVGQLFLPRLIQGHTYSRVLALGSLLVGIGFGLTGVADVIWFYALTVAIWTLGEMAYFAVLDSSLAGMAPGSLRGRYFGFFTAASQTSRLVAPLLSGYLLQYHGQALWIGCFVLGVLLAASYLLSAPAREHRITHAAATAQKEVQPSA</sequence>